<keyword evidence="1" id="KW-0812">Transmembrane</keyword>
<dbReference type="STRING" id="1079859.SAMN04515674_101458"/>
<dbReference type="Proteomes" id="UP000199306">
    <property type="component" value="Unassembled WGS sequence"/>
</dbReference>
<name>A0A1I5MWB2_9BACT</name>
<accession>A0A1I5MWB2</accession>
<sequence length="84" mass="9923">MKGKFNWWNLVQFFGVLIAFNVIIRILFGILNNFRKPRPQLEIKPDIQPSVEEERKRISLTSEELDEIVKKRANSIIQELPLES</sequence>
<proteinExistence type="predicted"/>
<keyword evidence="1" id="KW-1133">Transmembrane helix</keyword>
<evidence type="ECO:0000313" key="2">
    <source>
        <dbReference type="EMBL" id="SFP13311.1"/>
    </source>
</evidence>
<protein>
    <submittedName>
        <fullName evidence="2">Uncharacterized protein</fullName>
    </submittedName>
</protein>
<keyword evidence="3" id="KW-1185">Reference proteome</keyword>
<dbReference type="AlphaFoldDB" id="A0A1I5MWB2"/>
<dbReference type="EMBL" id="FOXH01000001">
    <property type="protein sequence ID" value="SFP13311.1"/>
    <property type="molecule type" value="Genomic_DNA"/>
</dbReference>
<reference evidence="2 3" key="1">
    <citation type="submission" date="2016-10" db="EMBL/GenBank/DDBJ databases">
        <authorList>
            <person name="de Groot N.N."/>
        </authorList>
    </citation>
    <scope>NUCLEOTIDE SEQUENCE [LARGE SCALE GENOMIC DNA]</scope>
    <source>
        <strain evidence="3">E92,LMG 26720,CCM 7988</strain>
    </source>
</reference>
<evidence type="ECO:0000256" key="1">
    <source>
        <dbReference type="SAM" id="Phobius"/>
    </source>
</evidence>
<keyword evidence="1" id="KW-0472">Membrane</keyword>
<evidence type="ECO:0000313" key="3">
    <source>
        <dbReference type="Proteomes" id="UP000199306"/>
    </source>
</evidence>
<organism evidence="2 3">
    <name type="scientific">Pseudarcicella hirudinis</name>
    <dbReference type="NCBI Taxonomy" id="1079859"/>
    <lineage>
        <taxon>Bacteria</taxon>
        <taxon>Pseudomonadati</taxon>
        <taxon>Bacteroidota</taxon>
        <taxon>Cytophagia</taxon>
        <taxon>Cytophagales</taxon>
        <taxon>Flectobacillaceae</taxon>
        <taxon>Pseudarcicella</taxon>
    </lineage>
</organism>
<feature type="transmembrane region" description="Helical" evidence="1">
    <location>
        <begin position="6"/>
        <end position="28"/>
    </location>
</feature>
<dbReference type="RefSeq" id="WP_092011424.1">
    <property type="nucleotide sequence ID" value="NZ_FOXH01000001.1"/>
</dbReference>
<gene>
    <name evidence="2" type="ORF">SAMN04515674_101458</name>
</gene>